<name>A0A2S6H7B6_9GAMM</name>
<dbReference type="PANTHER" id="PTHR30041:SF8">
    <property type="entry name" value="PROTEIN YFFB"/>
    <property type="match status" value="1"/>
</dbReference>
<dbReference type="RefSeq" id="WP_104422540.1">
    <property type="nucleotide sequence ID" value="NZ_PTIY01000002.1"/>
</dbReference>
<gene>
    <name evidence="3" type="ORF">B0F88_102266</name>
</gene>
<comment type="caution">
    <text evidence="3">The sequence shown here is derived from an EMBL/GenBank/DDBJ whole genome shotgun (WGS) entry which is preliminary data.</text>
</comment>
<dbReference type="NCBIfam" id="NF008107">
    <property type="entry name" value="PRK10853.1"/>
    <property type="match status" value="1"/>
</dbReference>
<protein>
    <submittedName>
        <fullName evidence="3">Arsenate reductase</fullName>
    </submittedName>
</protein>
<accession>A0A2S6H7B6</accession>
<organism evidence="3 4">
    <name type="scientific">Methylobacter tundripaludum</name>
    <dbReference type="NCBI Taxonomy" id="173365"/>
    <lineage>
        <taxon>Bacteria</taxon>
        <taxon>Pseudomonadati</taxon>
        <taxon>Pseudomonadota</taxon>
        <taxon>Gammaproteobacteria</taxon>
        <taxon>Methylococcales</taxon>
        <taxon>Methylococcaceae</taxon>
        <taxon>Methylobacter</taxon>
    </lineage>
</organism>
<evidence type="ECO:0000313" key="4">
    <source>
        <dbReference type="Proteomes" id="UP000238071"/>
    </source>
</evidence>
<dbReference type="PROSITE" id="PS51353">
    <property type="entry name" value="ARSC"/>
    <property type="match status" value="1"/>
</dbReference>
<dbReference type="InterPro" id="IPR006504">
    <property type="entry name" value="Tscrpt_reg_Spx/MgsR"/>
</dbReference>
<dbReference type="EMBL" id="PTIY01000002">
    <property type="protein sequence ID" value="PPK73286.1"/>
    <property type="molecule type" value="Genomic_DNA"/>
</dbReference>
<dbReference type="PANTHER" id="PTHR30041">
    <property type="entry name" value="ARSENATE REDUCTASE"/>
    <property type="match status" value="1"/>
</dbReference>
<proteinExistence type="inferred from homology"/>
<dbReference type="CDD" id="cd03035">
    <property type="entry name" value="ArsC_Yffb"/>
    <property type="match status" value="1"/>
</dbReference>
<dbReference type="Pfam" id="PF03960">
    <property type="entry name" value="ArsC"/>
    <property type="match status" value="1"/>
</dbReference>
<dbReference type="OrthoDB" id="9803749at2"/>
<dbReference type="SUPFAM" id="SSF52833">
    <property type="entry name" value="Thioredoxin-like"/>
    <property type="match status" value="1"/>
</dbReference>
<dbReference type="NCBIfam" id="TIGR01617">
    <property type="entry name" value="arsC_related"/>
    <property type="match status" value="1"/>
</dbReference>
<dbReference type="Proteomes" id="UP000238071">
    <property type="component" value="Unassembled WGS sequence"/>
</dbReference>
<dbReference type="InterPro" id="IPR036249">
    <property type="entry name" value="Thioredoxin-like_sf"/>
</dbReference>
<comment type="similarity">
    <text evidence="1 2">Belongs to the ArsC family.</text>
</comment>
<dbReference type="InterPro" id="IPR006660">
    <property type="entry name" value="Arsenate_reductase-like"/>
</dbReference>
<keyword evidence="4" id="KW-1185">Reference proteome</keyword>
<dbReference type="Gene3D" id="3.40.30.10">
    <property type="entry name" value="Glutaredoxin"/>
    <property type="match status" value="1"/>
</dbReference>
<reference evidence="3 4" key="1">
    <citation type="submission" date="2018-02" db="EMBL/GenBank/DDBJ databases">
        <title>Subsurface microbial communities from deep shales in Ohio and West Virginia, USA.</title>
        <authorList>
            <person name="Wrighton K."/>
        </authorList>
    </citation>
    <scope>NUCLEOTIDE SEQUENCE [LARGE SCALE GENOMIC DNA]</scope>
    <source>
        <strain evidence="3 4">OWC-G53F</strain>
    </source>
</reference>
<evidence type="ECO:0000313" key="3">
    <source>
        <dbReference type="EMBL" id="PPK73286.1"/>
    </source>
</evidence>
<dbReference type="AlphaFoldDB" id="A0A2S6H7B6"/>
<evidence type="ECO:0000256" key="2">
    <source>
        <dbReference type="PROSITE-ProRule" id="PRU01282"/>
    </source>
</evidence>
<evidence type="ECO:0000256" key="1">
    <source>
        <dbReference type="ARBA" id="ARBA00007198"/>
    </source>
</evidence>
<sequence length="126" mass="14413">MQSLKTHTLYGIKNCDTVKKARTWLDQNGIAYRFHDFRTDGLTPELLQHFAEHLDWTKLLNRSSTSWRQLSAEQQSDLTQEKAMQLMLETPTLIKRPVLDAGDKLILGFSAKDDGYAASLPTHKKP</sequence>